<gene>
    <name evidence="4" type="ORF">AMOR_20160</name>
</gene>
<dbReference type="EMBL" id="AP025591">
    <property type="protein sequence ID" value="BDG03020.1"/>
    <property type="molecule type" value="Genomic_DNA"/>
</dbReference>
<evidence type="ECO:0000259" key="3">
    <source>
        <dbReference type="Pfam" id="PF13476"/>
    </source>
</evidence>
<feature type="coiled-coil region" evidence="1">
    <location>
        <begin position="910"/>
        <end position="944"/>
    </location>
</feature>
<proteinExistence type="predicted"/>
<name>A0ABM7WU78_9BACT</name>
<feature type="domain" description="Rad50/SbcC-type AAA" evidence="3">
    <location>
        <begin position="30"/>
        <end position="205"/>
    </location>
</feature>
<evidence type="ECO:0000256" key="2">
    <source>
        <dbReference type="SAM" id="MobiDB-lite"/>
    </source>
</evidence>
<dbReference type="InterPro" id="IPR038729">
    <property type="entry name" value="Rad50/SbcC_AAA"/>
</dbReference>
<evidence type="ECO:0000313" key="5">
    <source>
        <dbReference type="Proteomes" id="UP001162891"/>
    </source>
</evidence>
<feature type="region of interest" description="Disordered" evidence="2">
    <location>
        <begin position="1000"/>
        <end position="1030"/>
    </location>
</feature>
<evidence type="ECO:0000313" key="4">
    <source>
        <dbReference type="EMBL" id="BDG03020.1"/>
    </source>
</evidence>
<organism evidence="4 5">
    <name type="scientific">Anaeromyxobacter oryzae</name>
    <dbReference type="NCBI Taxonomy" id="2918170"/>
    <lineage>
        <taxon>Bacteria</taxon>
        <taxon>Pseudomonadati</taxon>
        <taxon>Myxococcota</taxon>
        <taxon>Myxococcia</taxon>
        <taxon>Myxococcales</taxon>
        <taxon>Cystobacterineae</taxon>
        <taxon>Anaeromyxobacteraceae</taxon>
        <taxon>Anaeromyxobacter</taxon>
    </lineage>
</organism>
<dbReference type="InterPro" id="IPR027417">
    <property type="entry name" value="P-loop_NTPase"/>
</dbReference>
<keyword evidence="1" id="KW-0175">Coiled coil</keyword>
<sequence>MRILAIRGESLASLYGPFALPLDQAPIQGAGLFSISGPTGAGKSTLLDALCLALYGRTPRLKDRGAGVLVGWSEEGERLDANDVRGLVSRGATAASAEVDYEGVDGKRYRATWRVRRARGRADGALQHQVMTVADLDGGEILAEKGAAARLNEEKVGFTFDEFKRAVVLPQFEFTNFLRASADERASILERVTGTAIYSRLSQAAYARTSREAEALAALEARAGEVRVLPDGDRTALLARREQLALRRDEARAAGQRAAAAVAWHEAAARLAREAAEAEAAEAAARAALAGAAPVQAEIDGVEAAEAHRGALEGALRAEEALARAEERRLRADGAVAAAGGVRGAAVAREGEARAAWDLAATALEAARPALAEARRLDAEVAGAAARAAEAEAAAARARGEAGEAATARDALVSEVARADAERERAEAWLLAHAAERPLASEWGRWRAALRDHAERTSALDAAARARAALEEKAADEARRADEAGAALSRAEAAEAAARAEADAAATGAEALDPKALAAAVAAGAARTAALRELYGHARQAEIAAAARADAERRAAEAKAAGETARAALDAAAGEAIAAEARADGARAALGALELALSQEELRGTLRDGEPCPVCGAIEHPFARGAPEQSARAAVQAQVLEADTAARAARTAREHAAAKVAQTDEKASAARTEAAARAAEVEDAAARYARGHEVLGDPAVPSAVAGARAPLEALGKAAAAELARAEKAQGEALRRADDARAKAAAAERARTTLDRARAARQAAVDAARAAADDAARRASEAGRLSAERERLEADLAPAVGFLAGWPAEARADAARFARRCEAIAEAHADQGRTLADSVERRADRGAALEAARARVEERAGRAGEVARAAAAAADAVASARAARTAVLDGRDAREVETALRDAAEHARVALDAARVEVARAAEAAAKATQERESAAAALDAARAEAEGALAALAAALATLGIDRSALAERLARGRAFVASRRAELDRLRLAAERASASLAERVRQRDGHAAEGRPDGDPAAAVERRDAAGAEEKAAAEELGEVQLALRQDEDARQRMAGLADQLARQRAVAERWARLGQVIGAADGKKLRVFAQGLALQALIDAANHHLAELARRYRLMRVPGADLELQVVDQDLGDEVRTVNGLSGGELFLVSLALALGLASLSARATFARTLFIDEGFGTLDRDTLEHAMAALDGLRASGRTIGVISHVPELHERIGVRVTVERISSGRSRIVLPTE</sequence>
<dbReference type="PANTHER" id="PTHR32114">
    <property type="entry name" value="ABC TRANSPORTER ABCH.3"/>
    <property type="match status" value="1"/>
</dbReference>
<accession>A0ABM7WU78</accession>
<dbReference type="Pfam" id="PF13476">
    <property type="entry name" value="AAA_23"/>
    <property type="match status" value="1"/>
</dbReference>
<dbReference type="PANTHER" id="PTHR32114:SF2">
    <property type="entry name" value="ABC TRANSPORTER ABCH.3"/>
    <property type="match status" value="1"/>
</dbReference>
<protein>
    <recommendedName>
        <fullName evidence="3">Rad50/SbcC-type AAA domain-containing protein</fullName>
    </recommendedName>
</protein>
<dbReference type="SUPFAM" id="SSF52540">
    <property type="entry name" value="P-loop containing nucleoside triphosphate hydrolases"/>
    <property type="match status" value="1"/>
</dbReference>
<dbReference type="Proteomes" id="UP001162891">
    <property type="component" value="Chromosome"/>
</dbReference>
<evidence type="ECO:0000256" key="1">
    <source>
        <dbReference type="SAM" id="Coils"/>
    </source>
</evidence>
<dbReference type="RefSeq" id="WP_248360699.1">
    <property type="nucleotide sequence ID" value="NZ_AP025591.1"/>
</dbReference>
<dbReference type="Gene3D" id="3.40.50.300">
    <property type="entry name" value="P-loop containing nucleotide triphosphate hydrolases"/>
    <property type="match status" value="2"/>
</dbReference>
<dbReference type="Pfam" id="PF13558">
    <property type="entry name" value="SbcC_Walker_B"/>
    <property type="match status" value="1"/>
</dbReference>
<keyword evidence="5" id="KW-1185">Reference proteome</keyword>
<reference evidence="5" key="1">
    <citation type="journal article" date="2022" name="Int. J. Syst. Evol. Microbiol.">
        <title>Anaeromyxobacter oryzae sp. nov., Anaeromyxobacter diazotrophicus sp. nov. and Anaeromyxobacter paludicola sp. nov., isolated from paddy soils.</title>
        <authorList>
            <person name="Itoh H."/>
            <person name="Xu Z."/>
            <person name="Mise K."/>
            <person name="Masuda Y."/>
            <person name="Ushijima N."/>
            <person name="Hayakawa C."/>
            <person name="Shiratori Y."/>
            <person name="Senoo K."/>
        </authorList>
    </citation>
    <scope>NUCLEOTIDE SEQUENCE [LARGE SCALE GENOMIC DNA]</scope>
    <source>
        <strain evidence="5">Red232</strain>
    </source>
</reference>